<gene>
    <name evidence="2" type="ORF">CNMCM5793_007331</name>
    <name evidence="3" type="ORF">CNMCM6106_007108</name>
</gene>
<evidence type="ECO:0000313" key="3">
    <source>
        <dbReference type="EMBL" id="KAF7172980.1"/>
    </source>
</evidence>
<accession>A0A8H6QG07</accession>
<evidence type="ECO:0000313" key="5">
    <source>
        <dbReference type="Proteomes" id="UP000662466"/>
    </source>
</evidence>
<organism evidence="3 5">
    <name type="scientific">Aspergillus hiratsukae</name>
    <dbReference type="NCBI Taxonomy" id="1194566"/>
    <lineage>
        <taxon>Eukaryota</taxon>
        <taxon>Fungi</taxon>
        <taxon>Dikarya</taxon>
        <taxon>Ascomycota</taxon>
        <taxon>Pezizomycotina</taxon>
        <taxon>Eurotiomycetes</taxon>
        <taxon>Eurotiomycetidae</taxon>
        <taxon>Eurotiales</taxon>
        <taxon>Aspergillaceae</taxon>
        <taxon>Aspergillus</taxon>
        <taxon>Aspergillus subgen. Fumigati</taxon>
    </lineage>
</organism>
<dbReference type="EMBL" id="JACBAF010001813">
    <property type="protein sequence ID" value="KAF7172980.1"/>
    <property type="molecule type" value="Genomic_DNA"/>
</dbReference>
<protein>
    <submittedName>
        <fullName evidence="3">Uncharacterized protein</fullName>
    </submittedName>
</protein>
<reference evidence="3" key="1">
    <citation type="submission" date="2020-06" db="EMBL/GenBank/DDBJ databases">
        <title>Draft genome sequences of strains closely related to Aspergillus parafelis and Aspergillus hiratsukae.</title>
        <authorList>
            <person name="Dos Santos R.A.C."/>
            <person name="Rivero-Menendez O."/>
            <person name="Steenwyk J.L."/>
            <person name="Mead M.E."/>
            <person name="Goldman G.H."/>
            <person name="Alastruey-Izquierdo A."/>
            <person name="Rokas A."/>
        </authorList>
    </citation>
    <scope>NUCLEOTIDE SEQUENCE</scope>
    <source>
        <strain evidence="2">CNM-CM5793</strain>
        <strain evidence="3">CNM-CM6106</strain>
    </source>
</reference>
<feature type="region of interest" description="Disordered" evidence="1">
    <location>
        <begin position="69"/>
        <end position="134"/>
    </location>
</feature>
<dbReference type="AlphaFoldDB" id="A0A8H6QG07"/>
<keyword evidence="4" id="KW-1185">Reference proteome</keyword>
<evidence type="ECO:0000313" key="2">
    <source>
        <dbReference type="EMBL" id="KAF7139680.1"/>
    </source>
</evidence>
<evidence type="ECO:0000313" key="4">
    <source>
        <dbReference type="Proteomes" id="UP000630445"/>
    </source>
</evidence>
<name>A0A8H6QG07_9EURO</name>
<proteinExistence type="predicted"/>
<sequence length="139" mass="15153">MAIDILPLTKADIPDAVVCIQKAFADDPYFRWVFDMSKFNITRNAASLTAHFLHGLNVNAPIYIAKYRPSPTDKHPPPSSPVHLVDPHPRLDPLIPPTPKQHPLPRPRGAKRPAIPHLEGPAGAHASGALDKPPGILLL</sequence>
<dbReference type="Proteomes" id="UP000662466">
    <property type="component" value="Unassembled WGS sequence"/>
</dbReference>
<dbReference type="EMBL" id="JACBAD010001596">
    <property type="protein sequence ID" value="KAF7139680.1"/>
    <property type="molecule type" value="Genomic_DNA"/>
</dbReference>
<dbReference type="Gene3D" id="3.40.630.30">
    <property type="match status" value="1"/>
</dbReference>
<evidence type="ECO:0000256" key="1">
    <source>
        <dbReference type="SAM" id="MobiDB-lite"/>
    </source>
</evidence>
<comment type="caution">
    <text evidence="3">The sequence shown here is derived from an EMBL/GenBank/DDBJ whole genome shotgun (WGS) entry which is preliminary data.</text>
</comment>
<dbReference type="OrthoDB" id="512662at2759"/>
<dbReference type="Proteomes" id="UP000630445">
    <property type="component" value="Unassembled WGS sequence"/>
</dbReference>